<gene>
    <name evidence="17" type="primary">LOC115828218</name>
</gene>
<evidence type="ECO:0000313" key="17">
    <source>
        <dbReference type="RefSeq" id="XP_030648035.1"/>
    </source>
</evidence>
<dbReference type="FunFam" id="2.60.40.60:FF:000129">
    <property type="entry name" value="protocadherin alpha-C2 isoform X1"/>
    <property type="match status" value="1"/>
</dbReference>
<dbReference type="InterPro" id="IPR020894">
    <property type="entry name" value="Cadherin_CS"/>
</dbReference>
<feature type="domain" description="Cadherin" evidence="15">
    <location>
        <begin position="345"/>
        <end position="449"/>
    </location>
</feature>
<dbReference type="Pfam" id="PF08266">
    <property type="entry name" value="Cadherin_2"/>
    <property type="match status" value="1"/>
</dbReference>
<feature type="transmembrane region" description="Helical" evidence="13">
    <location>
        <begin position="685"/>
        <end position="708"/>
    </location>
</feature>
<feature type="domain" description="Cadherin" evidence="15">
    <location>
        <begin position="566"/>
        <end position="671"/>
    </location>
</feature>
<evidence type="ECO:0000256" key="14">
    <source>
        <dbReference type="SAM" id="SignalP"/>
    </source>
</evidence>
<dbReference type="InterPro" id="IPR015919">
    <property type="entry name" value="Cadherin-like_sf"/>
</dbReference>
<comment type="function">
    <text evidence="1">Potential calcium-dependent cell-adhesion protein. May be involved in the establishment and maintenance of specific neuronal connections in the brain.</text>
</comment>
<dbReference type="GO" id="GO:0005509">
    <property type="term" value="F:calcium ion binding"/>
    <property type="evidence" value="ECO:0007669"/>
    <property type="project" value="UniProtKB-UniRule"/>
</dbReference>
<dbReference type="GO" id="GO:0009653">
    <property type="term" value="P:anatomical structure morphogenesis"/>
    <property type="evidence" value="ECO:0007669"/>
    <property type="project" value="UniProtKB-ARBA"/>
</dbReference>
<evidence type="ECO:0000256" key="11">
    <source>
        <dbReference type="ARBA" id="ARBA00023180"/>
    </source>
</evidence>
<dbReference type="FunFam" id="2.60.40.60:FF:000004">
    <property type="entry name" value="Protocadherin 1 gamma 2"/>
    <property type="match status" value="1"/>
</dbReference>
<dbReference type="FunFam" id="2.60.40.60:FF:000001">
    <property type="entry name" value="Protocadherin alpha 2"/>
    <property type="match status" value="1"/>
</dbReference>
<feature type="domain" description="Cadherin" evidence="15">
    <location>
        <begin position="450"/>
        <end position="559"/>
    </location>
</feature>
<dbReference type="InterPro" id="IPR050174">
    <property type="entry name" value="Protocadherin/Cadherin-CA"/>
</dbReference>
<evidence type="ECO:0000256" key="4">
    <source>
        <dbReference type="ARBA" id="ARBA00022692"/>
    </source>
</evidence>
<dbReference type="PANTHER" id="PTHR24028:SF32">
    <property type="entry name" value="CADHERIN-RELATED NEURONAL RECEPTOR VARIABLE 10-RELATED"/>
    <property type="match status" value="1"/>
</dbReference>
<reference evidence="17" key="1">
    <citation type="submission" date="2025-08" db="UniProtKB">
        <authorList>
            <consortium name="RefSeq"/>
        </authorList>
    </citation>
    <scope>IDENTIFICATION</scope>
</reference>
<evidence type="ECO:0000256" key="6">
    <source>
        <dbReference type="ARBA" id="ARBA00022737"/>
    </source>
</evidence>
<evidence type="ECO:0000256" key="7">
    <source>
        <dbReference type="ARBA" id="ARBA00022837"/>
    </source>
</evidence>
<dbReference type="FunFam" id="2.60.40.60:FF:000002">
    <property type="entry name" value="Protocadherin alpha 2"/>
    <property type="match status" value="1"/>
</dbReference>
<keyword evidence="4 13" id="KW-0812">Transmembrane</keyword>
<organism evidence="16 17">
    <name type="scientific">Chanos chanos</name>
    <name type="common">Milkfish</name>
    <name type="synonym">Mugil chanos</name>
    <dbReference type="NCBI Taxonomy" id="29144"/>
    <lineage>
        <taxon>Eukaryota</taxon>
        <taxon>Metazoa</taxon>
        <taxon>Chordata</taxon>
        <taxon>Craniata</taxon>
        <taxon>Vertebrata</taxon>
        <taxon>Euteleostomi</taxon>
        <taxon>Actinopterygii</taxon>
        <taxon>Neopterygii</taxon>
        <taxon>Teleostei</taxon>
        <taxon>Ostariophysi</taxon>
        <taxon>Gonorynchiformes</taxon>
        <taxon>Chanidae</taxon>
        <taxon>Chanos</taxon>
    </lineage>
</organism>
<dbReference type="FunFam" id="2.60.40.60:FF:000006">
    <property type="entry name" value="Protocadherin alpha 2"/>
    <property type="match status" value="1"/>
</dbReference>
<evidence type="ECO:0000256" key="9">
    <source>
        <dbReference type="ARBA" id="ARBA00022989"/>
    </source>
</evidence>
<accession>A0A6J2WUR1</accession>
<evidence type="ECO:0000256" key="5">
    <source>
        <dbReference type="ARBA" id="ARBA00022729"/>
    </source>
</evidence>
<dbReference type="PRINTS" id="PR00205">
    <property type="entry name" value="CADHERIN"/>
</dbReference>
<evidence type="ECO:0000256" key="13">
    <source>
        <dbReference type="SAM" id="Phobius"/>
    </source>
</evidence>
<evidence type="ECO:0000313" key="16">
    <source>
        <dbReference type="Proteomes" id="UP000504632"/>
    </source>
</evidence>
<keyword evidence="6" id="KW-0677">Repeat</keyword>
<evidence type="ECO:0000256" key="12">
    <source>
        <dbReference type="PROSITE-ProRule" id="PRU00043"/>
    </source>
</evidence>
<sequence>MSHLVNKGSIWICAFFCLLDLSCGQVVYSVTEEVNTGTIVGNIAKDLKLNTEELESRMFQIVSGSKKKFFETNLRTGDLFVSERLDREELCMSNQKCSLNLEAIVHHPLSMYGFQVNLLDINDNAPYFPTEECILNITEAAFEGDRFSLPLAHDADVGINSVRSYKLSANDAFSLDVQRGDQSVSAELVLRKPLDREKQSVLQLVLTAVDGGKPPKSGTLQITVNVMDVNDNTPVFSKHFYKVSVLENVAYGTHVIALHATDLDEGTNSYIDYSLVEHGKAHAADVFAVHPVTGEVTVIGEVDYEENSAVEIRVQATDRGVPSRSAQCKVLVEVIDVNDNVPEITMTSVVREIQEDAKPGTVVALITVTDKDAGGAGQVNCFIMKNIPFKLHSAYKNYYSLVVEGPLDRENITQYNITITAADEGTPPLSSISSVTVHICDVNDNAPKFPEPSLNVYVKENTPAGEFLAAVHAHDPDINSNAQVSYSMIESTREKTPLTTFINLNPITGELYSLQSFNYEEIKMLQFQIQASDSGVPPLTSNLKVNLFVQDENDNSPMILAPYADPNSVNTESIPFSAEAGYFVAKIRAIDADAGYNALLSYHIIEPKRTDLFQIGTSSGEMRTKRRMNDNDLKTHPLIIKVSDSGERSLSTTVSIEVVVEKTDDMLTPLKHKPLKKERFPEINLYLLIAIASVSVMFLSSIIIASTCHNRHGVLSRYCAPVITRSDGSWTYSKSTQECDVYFSSDTLKSDIVVLPKQFSAAEAELISVNEGDSFTRTQTLPNAEEVRDIPGISCCLGHP</sequence>
<keyword evidence="11" id="KW-0325">Glycoprotein</keyword>
<name>A0A6J2WUR1_CHACN</name>
<feature type="domain" description="Cadherin" evidence="15">
    <location>
        <begin position="152"/>
        <end position="236"/>
    </location>
</feature>
<feature type="domain" description="Cadherin" evidence="15">
    <location>
        <begin position="237"/>
        <end position="344"/>
    </location>
</feature>
<dbReference type="InParanoid" id="A0A6J2WUR1"/>
<evidence type="ECO:0000256" key="2">
    <source>
        <dbReference type="ARBA" id="ARBA00004251"/>
    </source>
</evidence>
<keyword evidence="5 14" id="KW-0732">Signal</keyword>
<evidence type="ECO:0000259" key="15">
    <source>
        <dbReference type="PROSITE" id="PS50268"/>
    </source>
</evidence>
<dbReference type="PROSITE" id="PS50268">
    <property type="entry name" value="CADHERIN_2"/>
    <property type="match status" value="6"/>
</dbReference>
<feature type="domain" description="Cadherin" evidence="15">
    <location>
        <begin position="29"/>
        <end position="128"/>
    </location>
</feature>
<keyword evidence="3" id="KW-1003">Cell membrane</keyword>
<dbReference type="SMART" id="SM00112">
    <property type="entry name" value="CA"/>
    <property type="match status" value="6"/>
</dbReference>
<dbReference type="Proteomes" id="UP000504632">
    <property type="component" value="Chromosome 15"/>
</dbReference>
<comment type="subcellular location">
    <subcellularLocation>
        <location evidence="2">Cell membrane</location>
        <topology evidence="2">Single-pass type I membrane protein</topology>
    </subcellularLocation>
</comment>
<keyword evidence="8" id="KW-0130">Cell adhesion</keyword>
<keyword evidence="9 13" id="KW-1133">Transmembrane helix</keyword>
<feature type="signal peptide" evidence="14">
    <location>
        <begin position="1"/>
        <end position="24"/>
    </location>
</feature>
<dbReference type="FunFam" id="2.60.40.60:FF:000018">
    <property type="entry name" value="Protocadherin gamma c3"/>
    <property type="match status" value="1"/>
</dbReference>
<dbReference type="CDD" id="cd11304">
    <property type="entry name" value="Cadherin_repeat"/>
    <property type="match status" value="6"/>
</dbReference>
<dbReference type="InterPro" id="IPR002126">
    <property type="entry name" value="Cadherin-like_dom"/>
</dbReference>
<dbReference type="PROSITE" id="PS00232">
    <property type="entry name" value="CADHERIN_1"/>
    <property type="match status" value="3"/>
</dbReference>
<keyword evidence="16" id="KW-1185">Reference proteome</keyword>
<keyword evidence="7 12" id="KW-0106">Calcium</keyword>
<dbReference type="RefSeq" id="XP_030648035.1">
    <property type="nucleotide sequence ID" value="XM_030792175.1"/>
</dbReference>
<evidence type="ECO:0000256" key="1">
    <source>
        <dbReference type="ARBA" id="ARBA00003436"/>
    </source>
</evidence>
<evidence type="ECO:0000256" key="8">
    <source>
        <dbReference type="ARBA" id="ARBA00022889"/>
    </source>
</evidence>
<proteinExistence type="predicted"/>
<feature type="chain" id="PRO_5027017010" evidence="14">
    <location>
        <begin position="25"/>
        <end position="800"/>
    </location>
</feature>
<protein>
    <submittedName>
        <fullName evidence="17">Protocadherin alpha-2-like</fullName>
    </submittedName>
</protein>
<dbReference type="Pfam" id="PF00028">
    <property type="entry name" value="Cadherin"/>
    <property type="match status" value="5"/>
</dbReference>
<dbReference type="GO" id="GO:0005886">
    <property type="term" value="C:plasma membrane"/>
    <property type="evidence" value="ECO:0007669"/>
    <property type="project" value="UniProtKB-SubCell"/>
</dbReference>
<dbReference type="AlphaFoldDB" id="A0A6J2WUR1"/>
<evidence type="ECO:0000256" key="10">
    <source>
        <dbReference type="ARBA" id="ARBA00023136"/>
    </source>
</evidence>
<dbReference type="GeneID" id="115828218"/>
<dbReference type="Gene3D" id="2.60.40.60">
    <property type="entry name" value="Cadherins"/>
    <property type="match status" value="6"/>
</dbReference>
<evidence type="ECO:0000256" key="3">
    <source>
        <dbReference type="ARBA" id="ARBA00022475"/>
    </source>
</evidence>
<dbReference type="SUPFAM" id="SSF49313">
    <property type="entry name" value="Cadherin-like"/>
    <property type="match status" value="6"/>
</dbReference>
<dbReference type="GO" id="GO:0007156">
    <property type="term" value="P:homophilic cell adhesion via plasma membrane adhesion molecules"/>
    <property type="evidence" value="ECO:0007669"/>
    <property type="project" value="InterPro"/>
</dbReference>
<keyword evidence="10 13" id="KW-0472">Membrane</keyword>
<dbReference type="PANTHER" id="PTHR24028">
    <property type="entry name" value="CADHERIN-87A"/>
    <property type="match status" value="1"/>
</dbReference>
<dbReference type="OrthoDB" id="6252479at2759"/>
<dbReference type="InterPro" id="IPR013164">
    <property type="entry name" value="Cadherin_N"/>
</dbReference>